<dbReference type="Pfam" id="PF07627">
    <property type="entry name" value="PSCyt3"/>
    <property type="match status" value="1"/>
</dbReference>
<keyword evidence="2" id="KW-0732">Signal</keyword>
<dbReference type="EMBL" id="CP036272">
    <property type="protein sequence ID" value="QDT60385.1"/>
    <property type="molecule type" value="Genomic_DNA"/>
</dbReference>
<name>A0A517SW74_9BACT</name>
<dbReference type="SUPFAM" id="SSF49785">
    <property type="entry name" value="Galactose-binding domain-like"/>
    <property type="match status" value="1"/>
</dbReference>
<evidence type="ECO:0000313" key="4">
    <source>
        <dbReference type="EMBL" id="QDT60385.1"/>
    </source>
</evidence>
<evidence type="ECO:0000259" key="3">
    <source>
        <dbReference type="PROSITE" id="PS50022"/>
    </source>
</evidence>
<feature type="signal peptide" evidence="2">
    <location>
        <begin position="1"/>
        <end position="20"/>
    </location>
</feature>
<dbReference type="Pfam" id="PF00754">
    <property type="entry name" value="F5_F8_type_C"/>
    <property type="match status" value="1"/>
</dbReference>
<dbReference type="Gene3D" id="2.60.120.260">
    <property type="entry name" value="Galactose-binding domain-like"/>
    <property type="match status" value="1"/>
</dbReference>
<gene>
    <name evidence="4" type="ORF">SV7mr_29060</name>
</gene>
<dbReference type="Pfam" id="PF07631">
    <property type="entry name" value="PSD4"/>
    <property type="match status" value="1"/>
</dbReference>
<organism evidence="4 5">
    <name type="scientific">Stieleria bergensis</name>
    <dbReference type="NCBI Taxonomy" id="2528025"/>
    <lineage>
        <taxon>Bacteria</taxon>
        <taxon>Pseudomonadati</taxon>
        <taxon>Planctomycetota</taxon>
        <taxon>Planctomycetia</taxon>
        <taxon>Pirellulales</taxon>
        <taxon>Pirellulaceae</taxon>
        <taxon>Stieleria</taxon>
    </lineage>
</organism>
<dbReference type="InterPro" id="IPR011429">
    <property type="entry name" value="Cyt_c_Planctomycete-type"/>
</dbReference>
<protein>
    <submittedName>
        <fullName evidence="4">F5/8 type C domain protein</fullName>
    </submittedName>
</protein>
<dbReference type="InterPro" id="IPR013039">
    <property type="entry name" value="DUF1588"/>
</dbReference>
<dbReference type="InterPro" id="IPR011478">
    <property type="entry name" value="DUF1585"/>
</dbReference>
<evidence type="ECO:0000256" key="2">
    <source>
        <dbReference type="SAM" id="SignalP"/>
    </source>
</evidence>
<dbReference type="InterPro" id="IPR013043">
    <property type="entry name" value="DUF1595"/>
</dbReference>
<dbReference type="InterPro" id="IPR051941">
    <property type="entry name" value="BG_Antigen-Binding_Lectin"/>
</dbReference>
<dbReference type="Pfam" id="PF07637">
    <property type="entry name" value="PSD5"/>
    <property type="match status" value="1"/>
</dbReference>
<feature type="chain" id="PRO_5021986166" evidence="2">
    <location>
        <begin position="21"/>
        <end position="1042"/>
    </location>
</feature>
<keyword evidence="5" id="KW-1185">Reference proteome</keyword>
<dbReference type="Proteomes" id="UP000315003">
    <property type="component" value="Chromosome"/>
</dbReference>
<feature type="compositionally biased region" description="Polar residues" evidence="1">
    <location>
        <begin position="528"/>
        <end position="542"/>
    </location>
</feature>
<sequence precursor="true">MKRLLFTALFLSGMLQVACAESGEQNAVPLKGITDSHLKTLRNYCADCHSSDGAEGKFRVDNLPMVVSRSQDAEKWQKILNVLNAGEMPPVDAEQLRDKEKVDLVDNLAQAMVELRNRMADRHGRITMSRLNRREFGNSLKALLGVEIDVSELPSDHGLGNFDTNGANLFVSPAQLESYLSLGKAALDESIDRYLSRETTHYLRHEAELLTQQYHDHFEKTEAASQWRKELAEVVARPENKAAYDAAVAKDPKRKPFHLFYDQIKGAPPVPDEPKFRFFNSPDRLYQFATSTAYHIPYLKRYFDLPAIDKGAYISVPTLHPSNLPTYYIAFSVPANWSPGKYRVRFRAARSADAPPERRFLEFGVRVRNMDLLSAHEITGTMDEPQIVETTIELTRKILESADHSARQLYLREKAIHYQLSNKRKIFAEAKKRNGYGPEYAFWIDWVEVEKIPHIDEPASRAMEAVASLLGDGIHFRTPVQDQITIPTGSVHGQTVRVVNGDSGSNDHLHLRELQVMSNEKNVGLAGTATQSSTNGSVQSRGPQLVNDGDLSTYNHTKNDAKPGEWWQVDLGREMPIDKIVLHNRNDSSTVINRLKSYWIEIYDAEGELVWGGNNGVSPARLKQGLEAFAAEAFRGAAPSEAYINSLVGMYQDRMTSRDDMTHREAVTDVLSTILGSPMFLYKAESSLAEKQEISQQELAQRLSYFLWSAPADPTLTKLADSGQLSDPEVLRQQTDRLLDDPRSREMIEALSEQWLDMERLDFFNVDFVKHRTFDIPVKMSVRNEIYETLQYLLEHNRSIKDLLSSDYVVINNVLAQFYGIKGRYSDKFQRVDLPKSSPRGGLLGMAAIHLMGSNGVESSPVERGAWVLRKLLNNPPPPAPANVPAISRLQDQLVNVRDRLSIHQEEAQCASCHRKIDPIGLGLENFDAVGLWRTKAQFTATTGDGDDAKTETIEWKIDPSGQLHKGPKFKDYLELRRIIASHSDEFARGFATALAEYGMGRTIGFSDSNLVESIVADAKQDDYAIRSFIHALVQSQTFQYK</sequence>
<dbReference type="InterPro" id="IPR000421">
    <property type="entry name" value="FA58C"/>
</dbReference>
<proteinExistence type="predicted"/>
<dbReference type="OrthoDB" id="175242at2"/>
<dbReference type="Pfam" id="PF07624">
    <property type="entry name" value="PSD2"/>
    <property type="match status" value="1"/>
</dbReference>
<dbReference type="Pfam" id="PF07635">
    <property type="entry name" value="PSCyt1"/>
    <property type="match status" value="1"/>
</dbReference>
<dbReference type="PANTHER" id="PTHR45713">
    <property type="entry name" value="FTP DOMAIN-CONTAINING PROTEIN"/>
    <property type="match status" value="1"/>
</dbReference>
<feature type="domain" description="F5/8 type C" evidence="3">
    <location>
        <begin position="511"/>
        <end position="611"/>
    </location>
</feature>
<dbReference type="InterPro" id="IPR013042">
    <property type="entry name" value="DUF1592"/>
</dbReference>
<dbReference type="RefSeq" id="WP_145273013.1">
    <property type="nucleotide sequence ID" value="NZ_CP036272.1"/>
</dbReference>
<evidence type="ECO:0000313" key="5">
    <source>
        <dbReference type="Proteomes" id="UP000315003"/>
    </source>
</evidence>
<dbReference type="AlphaFoldDB" id="A0A517SW74"/>
<dbReference type="InterPro" id="IPR013036">
    <property type="entry name" value="DUF1587"/>
</dbReference>
<evidence type="ECO:0000256" key="1">
    <source>
        <dbReference type="SAM" id="MobiDB-lite"/>
    </source>
</evidence>
<dbReference type="PANTHER" id="PTHR45713:SF6">
    <property type="entry name" value="F5_8 TYPE C DOMAIN-CONTAINING PROTEIN"/>
    <property type="match status" value="1"/>
</dbReference>
<dbReference type="InterPro" id="IPR008979">
    <property type="entry name" value="Galactose-bd-like_sf"/>
</dbReference>
<dbReference type="Pfam" id="PF07626">
    <property type="entry name" value="PSD3"/>
    <property type="match status" value="1"/>
</dbReference>
<dbReference type="PROSITE" id="PS50022">
    <property type="entry name" value="FA58C_3"/>
    <property type="match status" value="1"/>
</dbReference>
<accession>A0A517SW74</accession>
<reference evidence="4 5" key="1">
    <citation type="submission" date="2019-02" db="EMBL/GenBank/DDBJ databases">
        <title>Deep-cultivation of Planctomycetes and their phenomic and genomic characterization uncovers novel biology.</title>
        <authorList>
            <person name="Wiegand S."/>
            <person name="Jogler M."/>
            <person name="Boedeker C."/>
            <person name="Pinto D."/>
            <person name="Vollmers J."/>
            <person name="Rivas-Marin E."/>
            <person name="Kohn T."/>
            <person name="Peeters S.H."/>
            <person name="Heuer A."/>
            <person name="Rast P."/>
            <person name="Oberbeckmann S."/>
            <person name="Bunk B."/>
            <person name="Jeske O."/>
            <person name="Meyerdierks A."/>
            <person name="Storesund J.E."/>
            <person name="Kallscheuer N."/>
            <person name="Luecker S."/>
            <person name="Lage O.M."/>
            <person name="Pohl T."/>
            <person name="Merkel B.J."/>
            <person name="Hornburger P."/>
            <person name="Mueller R.-W."/>
            <person name="Bruemmer F."/>
            <person name="Labrenz M."/>
            <person name="Spormann A.M."/>
            <person name="Op den Camp H."/>
            <person name="Overmann J."/>
            <person name="Amann R."/>
            <person name="Jetten M.S.M."/>
            <person name="Mascher T."/>
            <person name="Medema M.H."/>
            <person name="Devos D.P."/>
            <person name="Kaster A.-K."/>
            <person name="Ovreas L."/>
            <person name="Rohde M."/>
            <person name="Galperin M.Y."/>
            <person name="Jogler C."/>
        </authorList>
    </citation>
    <scope>NUCLEOTIDE SEQUENCE [LARGE SCALE GENOMIC DNA]</scope>
    <source>
        <strain evidence="4 5">SV_7m_r</strain>
    </source>
</reference>
<feature type="region of interest" description="Disordered" evidence="1">
    <location>
        <begin position="527"/>
        <end position="549"/>
    </location>
</feature>